<accession>A0A372ZJJ9</accession>
<keyword evidence="2" id="KW-1185">Reference proteome</keyword>
<organism evidence="1 2">
    <name type="scientific">Kitasatospora xanthocidica</name>
    <dbReference type="NCBI Taxonomy" id="83382"/>
    <lineage>
        <taxon>Bacteria</taxon>
        <taxon>Bacillati</taxon>
        <taxon>Actinomycetota</taxon>
        <taxon>Actinomycetes</taxon>
        <taxon>Kitasatosporales</taxon>
        <taxon>Streptomycetaceae</taxon>
        <taxon>Kitasatospora</taxon>
    </lineage>
</organism>
<proteinExistence type="predicted"/>
<dbReference type="EMBL" id="QVIG01000004">
    <property type="protein sequence ID" value="RGD55415.1"/>
    <property type="molecule type" value="Genomic_DNA"/>
</dbReference>
<evidence type="ECO:0000313" key="1">
    <source>
        <dbReference type="EMBL" id="RGD55415.1"/>
    </source>
</evidence>
<dbReference type="RefSeq" id="WP_117493156.1">
    <property type="nucleotide sequence ID" value="NZ_QVIG01000004.1"/>
</dbReference>
<evidence type="ECO:0000313" key="2">
    <source>
        <dbReference type="Proteomes" id="UP000263377"/>
    </source>
</evidence>
<comment type="caution">
    <text evidence="1">The sequence shown here is derived from an EMBL/GenBank/DDBJ whole genome shotgun (WGS) entry which is preliminary data.</text>
</comment>
<gene>
    <name evidence="1" type="ORF">DR950_41875</name>
</gene>
<dbReference type="Proteomes" id="UP000263377">
    <property type="component" value="Unassembled WGS sequence"/>
</dbReference>
<reference evidence="1 2" key="1">
    <citation type="submission" date="2018-08" db="EMBL/GenBank/DDBJ databases">
        <title>Diversity &amp; Physiological Properties of Lignin-Decomposing Actinobacteria from Soil.</title>
        <authorList>
            <person name="Roh S.G."/>
            <person name="Kim S.B."/>
        </authorList>
    </citation>
    <scope>NUCLEOTIDE SEQUENCE [LARGE SCALE GENOMIC DNA]</scope>
    <source>
        <strain evidence="1 2">MMS17-GH009</strain>
    </source>
</reference>
<protein>
    <submittedName>
        <fullName evidence="1">Uncharacterized protein</fullName>
    </submittedName>
</protein>
<dbReference type="AlphaFoldDB" id="A0A372ZJJ9"/>
<name>A0A372ZJJ9_9ACTN</name>
<sequence length="135" mass="15317">MTTLHQLLAPRAEATFVHERIGELMIQDRLPAEEAGRIVRQRIAEGDSLLLADVGQEWTLRPEYSPGQWTGGRRLQIVRRLAEPPAVVVLDTAGGEWELSLPLLGELYELTNWRWRPFTGEQPKLFGPDPARDQP</sequence>